<evidence type="ECO:0000313" key="1">
    <source>
        <dbReference type="EMBL" id="KAK1677119.1"/>
    </source>
</evidence>
<name>A0AAD8WQT4_LOLMU</name>
<proteinExistence type="predicted"/>
<dbReference type="AlphaFoldDB" id="A0AAD8WQT4"/>
<protein>
    <submittedName>
        <fullName evidence="1">Uncharacterized protein</fullName>
    </submittedName>
</protein>
<comment type="caution">
    <text evidence="1">The sequence shown here is derived from an EMBL/GenBank/DDBJ whole genome shotgun (WGS) entry which is preliminary data.</text>
</comment>
<dbReference type="InterPro" id="IPR036249">
    <property type="entry name" value="Thioredoxin-like_sf"/>
</dbReference>
<reference evidence="1" key="1">
    <citation type="submission" date="2023-07" db="EMBL/GenBank/DDBJ databases">
        <title>A chromosome-level genome assembly of Lolium multiflorum.</title>
        <authorList>
            <person name="Chen Y."/>
            <person name="Copetti D."/>
            <person name="Kolliker R."/>
            <person name="Studer B."/>
        </authorList>
    </citation>
    <scope>NUCLEOTIDE SEQUENCE</scope>
    <source>
        <strain evidence="1">02402/16</strain>
        <tissue evidence="1">Leaf</tissue>
    </source>
</reference>
<dbReference type="SUPFAM" id="SSF52833">
    <property type="entry name" value="Thioredoxin-like"/>
    <property type="match status" value="1"/>
</dbReference>
<sequence length="114" mass="11736">MLVLLHRFVLRTVPLPPTPTSHVVTPLAPAVLEAAVDVDPAPLVVALRSSKDSSAKGIVGAYGAAPVATTAARDAAFLAVFIEGKLVGGLDRLMAKHIAGELVPVLKQAGALWL</sequence>
<dbReference type="Proteomes" id="UP001231189">
    <property type="component" value="Unassembled WGS sequence"/>
</dbReference>
<accession>A0AAD8WQT4</accession>
<dbReference type="PROSITE" id="PS51354">
    <property type="entry name" value="GLUTAREDOXIN_2"/>
    <property type="match status" value="1"/>
</dbReference>
<organism evidence="1 2">
    <name type="scientific">Lolium multiflorum</name>
    <name type="common">Italian ryegrass</name>
    <name type="synonym">Lolium perenne subsp. multiflorum</name>
    <dbReference type="NCBI Taxonomy" id="4521"/>
    <lineage>
        <taxon>Eukaryota</taxon>
        <taxon>Viridiplantae</taxon>
        <taxon>Streptophyta</taxon>
        <taxon>Embryophyta</taxon>
        <taxon>Tracheophyta</taxon>
        <taxon>Spermatophyta</taxon>
        <taxon>Magnoliopsida</taxon>
        <taxon>Liliopsida</taxon>
        <taxon>Poales</taxon>
        <taxon>Poaceae</taxon>
        <taxon>BOP clade</taxon>
        <taxon>Pooideae</taxon>
        <taxon>Poodae</taxon>
        <taxon>Poeae</taxon>
        <taxon>Poeae Chloroplast Group 2 (Poeae type)</taxon>
        <taxon>Loliodinae</taxon>
        <taxon>Loliinae</taxon>
        <taxon>Lolium</taxon>
    </lineage>
</organism>
<keyword evidence="2" id="KW-1185">Reference proteome</keyword>
<dbReference type="EMBL" id="JAUUTY010000002">
    <property type="protein sequence ID" value="KAK1677119.1"/>
    <property type="molecule type" value="Genomic_DNA"/>
</dbReference>
<gene>
    <name evidence="1" type="ORF">QYE76_037967</name>
</gene>
<dbReference type="Gene3D" id="3.40.30.10">
    <property type="entry name" value="Glutaredoxin"/>
    <property type="match status" value="1"/>
</dbReference>
<evidence type="ECO:0000313" key="2">
    <source>
        <dbReference type="Proteomes" id="UP001231189"/>
    </source>
</evidence>